<dbReference type="AlphaFoldDB" id="K1YD87"/>
<sequence length="76" mass="9318">MVQYRWIPENERRWHKTFTDILVDRYHVWGTLPKWNWVWLAGDGTIVDIKDFWTDRWKDPMISLQDEVQSTVANLI</sequence>
<evidence type="ECO:0000313" key="1">
    <source>
        <dbReference type="EMBL" id="EKD30193.1"/>
    </source>
</evidence>
<organism evidence="1">
    <name type="scientific">uncultured bacterium</name>
    <name type="common">gcode 4</name>
    <dbReference type="NCBI Taxonomy" id="1234023"/>
    <lineage>
        <taxon>Bacteria</taxon>
        <taxon>environmental samples</taxon>
    </lineage>
</organism>
<reference evidence="1" key="1">
    <citation type="journal article" date="2012" name="Science">
        <title>Fermentation, hydrogen, and sulfur metabolism in multiple uncultivated bacterial phyla.</title>
        <authorList>
            <person name="Wrighton K.C."/>
            <person name="Thomas B.C."/>
            <person name="Sharon I."/>
            <person name="Miller C.S."/>
            <person name="Castelle C.J."/>
            <person name="VerBerkmoes N.C."/>
            <person name="Wilkins M.J."/>
            <person name="Hettich R.L."/>
            <person name="Lipton M.S."/>
            <person name="Williams K.H."/>
            <person name="Long P.E."/>
            <person name="Banfield J.F."/>
        </authorList>
    </citation>
    <scope>NUCLEOTIDE SEQUENCE [LARGE SCALE GENOMIC DNA]</scope>
</reference>
<name>K1YD87_9BACT</name>
<accession>K1YD87</accession>
<gene>
    <name evidence="1" type="ORF">ACD_78C00126G0001</name>
</gene>
<protein>
    <submittedName>
        <fullName evidence="1">Uncharacterized protein</fullName>
    </submittedName>
</protein>
<comment type="caution">
    <text evidence="1">The sequence shown here is derived from an EMBL/GenBank/DDBJ whole genome shotgun (WGS) entry which is preliminary data.</text>
</comment>
<dbReference type="EMBL" id="AMFJ01034126">
    <property type="protein sequence ID" value="EKD30193.1"/>
    <property type="molecule type" value="Genomic_DNA"/>
</dbReference>
<proteinExistence type="predicted"/>